<dbReference type="InterPro" id="IPR005079">
    <property type="entry name" value="Peptidase_C45_hydrolase"/>
</dbReference>
<dbReference type="RefSeq" id="WP_133205721.1">
    <property type="nucleotide sequence ID" value="NZ_SMRU01000024.1"/>
</dbReference>
<evidence type="ECO:0000313" key="2">
    <source>
        <dbReference type="EMBL" id="TDF92246.1"/>
    </source>
</evidence>
<keyword evidence="2" id="KW-0808">Transferase</keyword>
<comment type="caution">
    <text evidence="2">The sequence shown here is derived from an EMBL/GenBank/DDBJ whole genome shotgun (WGS) entry which is preliminary data.</text>
</comment>
<feature type="domain" description="Peptidase C45 hydrolase" evidence="1">
    <location>
        <begin position="123"/>
        <end position="344"/>
    </location>
</feature>
<gene>
    <name evidence="2" type="ORF">E1809_18540</name>
</gene>
<dbReference type="PANTHER" id="PTHR34180">
    <property type="entry name" value="PEPTIDASE C45"/>
    <property type="match status" value="1"/>
</dbReference>
<sequence>MNQKIDTRRTIIAVDSHSPFERGTQRSEALGEELPGGIALYGKLFRTVGVKEETVRADAERIIDAVADWSPTLVDEMRGVAAGAGVEPWQVAALNARTEILSQALGTRPGECSTIGRVADHVFGVQTWDWHEELDPHWHLQSVAGTKRSFVGLTEHGMLSKIGMNDAGVSVFLNILGHRDDHPSGVPIHLLTAEILANASSVEEGVDIVRSARVTTSSALTIMDEFRAVTVEISPDSVVVIQPEDGTLAHTNHFLDELLGAGEKPGLYDPDSQDRLALVHSRLRRYPVSTGVDDILPFLYSDPGQPGICCVPKPDATFGNRWATLATVTMENRKREMRVANGTPIDARTEEWMVMTPGR</sequence>
<dbReference type="OrthoDB" id="8109453at2"/>
<evidence type="ECO:0000313" key="3">
    <source>
        <dbReference type="Proteomes" id="UP000295511"/>
    </source>
</evidence>
<keyword evidence="3" id="KW-1185">Reference proteome</keyword>
<protein>
    <submittedName>
        <fullName evidence="2">Penicillin acyltransferase</fullName>
    </submittedName>
</protein>
<dbReference type="Gene3D" id="1.10.10.2120">
    <property type="match status" value="1"/>
</dbReference>
<dbReference type="InterPro" id="IPR047801">
    <property type="entry name" value="Peptidase_C45"/>
</dbReference>
<keyword evidence="2" id="KW-0012">Acyltransferase</keyword>
<evidence type="ECO:0000259" key="1">
    <source>
        <dbReference type="Pfam" id="PF03417"/>
    </source>
</evidence>
<dbReference type="Gene3D" id="3.60.60.10">
    <property type="entry name" value="Penicillin V Acylase, Chain A"/>
    <property type="match status" value="1"/>
</dbReference>
<accession>A0A4R5KB40</accession>
<dbReference type="GO" id="GO:0016746">
    <property type="term" value="F:acyltransferase activity"/>
    <property type="evidence" value="ECO:0007669"/>
    <property type="project" value="UniProtKB-KW"/>
</dbReference>
<organism evidence="2 3">
    <name type="scientific">Arthrobacter terricola</name>
    <dbReference type="NCBI Taxonomy" id="2547396"/>
    <lineage>
        <taxon>Bacteria</taxon>
        <taxon>Bacillati</taxon>
        <taxon>Actinomycetota</taxon>
        <taxon>Actinomycetes</taxon>
        <taxon>Micrococcales</taxon>
        <taxon>Micrococcaceae</taxon>
        <taxon>Arthrobacter</taxon>
    </lineage>
</organism>
<proteinExistence type="predicted"/>
<reference evidence="2 3" key="1">
    <citation type="submission" date="2019-03" db="EMBL/GenBank/DDBJ databases">
        <title>Whole genome sequence of Arthrobacter sp JH1-1.</title>
        <authorList>
            <person name="Trinh H.N."/>
        </authorList>
    </citation>
    <scope>NUCLEOTIDE SEQUENCE [LARGE SCALE GENOMIC DNA]</scope>
    <source>
        <strain evidence="2 3">JH1-1</strain>
    </source>
</reference>
<dbReference type="EMBL" id="SMRU01000024">
    <property type="protein sequence ID" value="TDF92246.1"/>
    <property type="molecule type" value="Genomic_DNA"/>
</dbReference>
<dbReference type="NCBIfam" id="NF040521">
    <property type="entry name" value="C45_proenzyme"/>
    <property type="match status" value="1"/>
</dbReference>
<dbReference type="AlphaFoldDB" id="A0A4R5KB40"/>
<name>A0A4R5KB40_9MICC</name>
<dbReference type="PANTHER" id="PTHR34180:SF1">
    <property type="entry name" value="BETA-ALANYL-DOPAMINE_CARCININE HYDROLASE"/>
    <property type="match status" value="1"/>
</dbReference>
<dbReference type="Proteomes" id="UP000295511">
    <property type="component" value="Unassembled WGS sequence"/>
</dbReference>
<dbReference type="InterPro" id="IPR047794">
    <property type="entry name" value="C45_proenzyme-like"/>
</dbReference>
<dbReference type="Pfam" id="PF03417">
    <property type="entry name" value="AAT"/>
    <property type="match status" value="1"/>
</dbReference>